<feature type="domain" description="Response regulatory" evidence="3">
    <location>
        <begin position="5"/>
        <end position="122"/>
    </location>
</feature>
<dbReference type="Proteomes" id="UP000468388">
    <property type="component" value="Unassembled WGS sequence"/>
</dbReference>
<gene>
    <name evidence="4" type="ORF">GO495_23195</name>
</gene>
<comment type="caution">
    <text evidence="4">The sequence shown here is derived from an EMBL/GenBank/DDBJ whole genome shotgun (WGS) entry which is preliminary data.</text>
</comment>
<dbReference type="InterPro" id="IPR050595">
    <property type="entry name" value="Bact_response_regulator"/>
</dbReference>
<dbReference type="PANTHER" id="PTHR44591:SF3">
    <property type="entry name" value="RESPONSE REGULATORY DOMAIN-CONTAINING PROTEIN"/>
    <property type="match status" value="1"/>
</dbReference>
<dbReference type="SUPFAM" id="SSF52172">
    <property type="entry name" value="CheY-like"/>
    <property type="match status" value="1"/>
</dbReference>
<dbReference type="Pfam" id="PF00072">
    <property type="entry name" value="Response_reg"/>
    <property type="match status" value="1"/>
</dbReference>
<keyword evidence="1 2" id="KW-0597">Phosphoprotein</keyword>
<keyword evidence="5" id="KW-1185">Reference proteome</keyword>
<evidence type="ECO:0000313" key="4">
    <source>
        <dbReference type="EMBL" id="MVT43524.1"/>
    </source>
</evidence>
<dbReference type="GO" id="GO:0000160">
    <property type="term" value="P:phosphorelay signal transduction system"/>
    <property type="evidence" value="ECO:0007669"/>
    <property type="project" value="InterPro"/>
</dbReference>
<dbReference type="PROSITE" id="PS50110">
    <property type="entry name" value="RESPONSE_REGULATORY"/>
    <property type="match status" value="1"/>
</dbReference>
<evidence type="ECO:0000259" key="3">
    <source>
        <dbReference type="PROSITE" id="PS50110"/>
    </source>
</evidence>
<organism evidence="4 5">
    <name type="scientific">Chitinophaga oryziterrae</name>
    <dbReference type="NCBI Taxonomy" id="1031224"/>
    <lineage>
        <taxon>Bacteria</taxon>
        <taxon>Pseudomonadati</taxon>
        <taxon>Bacteroidota</taxon>
        <taxon>Chitinophagia</taxon>
        <taxon>Chitinophagales</taxon>
        <taxon>Chitinophagaceae</taxon>
        <taxon>Chitinophaga</taxon>
    </lineage>
</organism>
<evidence type="ECO:0000256" key="1">
    <source>
        <dbReference type="ARBA" id="ARBA00022553"/>
    </source>
</evidence>
<reference evidence="4 5" key="1">
    <citation type="submission" date="2019-12" db="EMBL/GenBank/DDBJ databases">
        <title>The draft genomic sequence of strain Chitinophaga oryziterrae JCM 16595.</title>
        <authorList>
            <person name="Zhang X."/>
        </authorList>
    </citation>
    <scope>NUCLEOTIDE SEQUENCE [LARGE SCALE GENOMIC DNA]</scope>
    <source>
        <strain evidence="4 5">JCM 16595</strain>
    </source>
</reference>
<dbReference type="EMBL" id="WRXO01000008">
    <property type="protein sequence ID" value="MVT43524.1"/>
    <property type="molecule type" value="Genomic_DNA"/>
</dbReference>
<dbReference type="AlphaFoldDB" id="A0A6N8JEX7"/>
<dbReference type="PANTHER" id="PTHR44591">
    <property type="entry name" value="STRESS RESPONSE REGULATOR PROTEIN 1"/>
    <property type="match status" value="1"/>
</dbReference>
<feature type="modified residue" description="4-aspartylphosphate" evidence="2">
    <location>
        <position position="59"/>
    </location>
</feature>
<accession>A0A6N8JEX7</accession>
<dbReference type="InterPro" id="IPR001789">
    <property type="entry name" value="Sig_transdc_resp-reg_receiver"/>
</dbReference>
<evidence type="ECO:0000313" key="5">
    <source>
        <dbReference type="Proteomes" id="UP000468388"/>
    </source>
</evidence>
<protein>
    <submittedName>
        <fullName evidence="4">Response regulator</fullName>
    </submittedName>
</protein>
<evidence type="ECO:0000256" key="2">
    <source>
        <dbReference type="PROSITE-ProRule" id="PRU00169"/>
    </source>
</evidence>
<sequence length="128" mass="14581">MRKLNILIAENDAEGKVFIKESFEGSGLFNVMAIAENGEELKSIMEDSDIFYPDLILSDVAPGYDILYYIKTSEAFREIPVITFASSSADDNIKKCQQLGAVRHFDKPDNPDRYHEFAKELYVFLSEE</sequence>
<dbReference type="OrthoDB" id="673307at2"/>
<dbReference type="Gene3D" id="3.40.50.2300">
    <property type="match status" value="1"/>
</dbReference>
<dbReference type="InterPro" id="IPR011006">
    <property type="entry name" value="CheY-like_superfamily"/>
</dbReference>
<proteinExistence type="predicted"/>
<dbReference type="RefSeq" id="WP_157302251.1">
    <property type="nucleotide sequence ID" value="NZ_BAAAZB010000021.1"/>
</dbReference>
<name>A0A6N8JEX7_9BACT</name>